<dbReference type="Proteomes" id="UP001489509">
    <property type="component" value="Unassembled WGS sequence"/>
</dbReference>
<feature type="transmembrane region" description="Helical" evidence="2">
    <location>
        <begin position="491"/>
        <end position="512"/>
    </location>
</feature>
<feature type="transmembrane region" description="Helical" evidence="2">
    <location>
        <begin position="401"/>
        <end position="420"/>
    </location>
</feature>
<accession>A0ABV1DYK3</accession>
<keyword evidence="2" id="KW-0812">Transmembrane</keyword>
<feature type="transmembrane region" description="Helical" evidence="2">
    <location>
        <begin position="87"/>
        <end position="108"/>
    </location>
</feature>
<dbReference type="RefSeq" id="WP_349217667.1">
    <property type="nucleotide sequence ID" value="NZ_JBBMFD010000001.1"/>
</dbReference>
<feature type="transmembrane region" description="Helical" evidence="2">
    <location>
        <begin position="223"/>
        <end position="244"/>
    </location>
</feature>
<feature type="coiled-coil region" evidence="1">
    <location>
        <begin position="250"/>
        <end position="277"/>
    </location>
</feature>
<evidence type="ECO:0000313" key="3">
    <source>
        <dbReference type="EMBL" id="MEQ2439391.1"/>
    </source>
</evidence>
<gene>
    <name evidence="3" type="ORF">WMO26_00965</name>
</gene>
<evidence type="ECO:0000256" key="1">
    <source>
        <dbReference type="SAM" id="Coils"/>
    </source>
</evidence>
<organism evidence="3 4">
    <name type="scientific">Solibaculum intestinale</name>
    <dbReference type="NCBI Taxonomy" id="3133165"/>
    <lineage>
        <taxon>Bacteria</taxon>
        <taxon>Bacillati</taxon>
        <taxon>Bacillota</taxon>
        <taxon>Clostridia</taxon>
        <taxon>Eubacteriales</taxon>
        <taxon>Oscillospiraceae</taxon>
        <taxon>Solibaculum</taxon>
    </lineage>
</organism>
<feature type="transmembrane region" description="Helical" evidence="2">
    <location>
        <begin position="314"/>
        <end position="333"/>
    </location>
</feature>
<evidence type="ECO:0000313" key="4">
    <source>
        <dbReference type="Proteomes" id="UP001489509"/>
    </source>
</evidence>
<feature type="transmembrane region" description="Helical" evidence="2">
    <location>
        <begin position="46"/>
        <end position="67"/>
    </location>
</feature>
<feature type="transmembrane region" description="Helical" evidence="2">
    <location>
        <begin position="426"/>
        <end position="454"/>
    </location>
</feature>
<evidence type="ECO:0008006" key="5">
    <source>
        <dbReference type="Google" id="ProtNLM"/>
    </source>
</evidence>
<feature type="transmembrane region" description="Helical" evidence="2">
    <location>
        <begin position="339"/>
        <end position="357"/>
    </location>
</feature>
<feature type="transmembrane region" description="Helical" evidence="2">
    <location>
        <begin position="198"/>
        <end position="217"/>
    </location>
</feature>
<proteinExistence type="predicted"/>
<feature type="transmembrane region" description="Helical" evidence="2">
    <location>
        <begin position="466"/>
        <end position="485"/>
    </location>
</feature>
<feature type="transmembrane region" description="Helical" evidence="2">
    <location>
        <begin position="129"/>
        <end position="150"/>
    </location>
</feature>
<keyword evidence="2" id="KW-1133">Transmembrane helix</keyword>
<feature type="transmembrane region" description="Helical" evidence="2">
    <location>
        <begin position="156"/>
        <end position="177"/>
    </location>
</feature>
<sequence length="523" mass="59478">MNRTLQISFSLKNTYRVNSILYSLKQIPLLKRLLPQTLYQVRGLKIFANVLSAVWEVISVFLGKLLYFATMVTGVGFLYKTAVPEQVFLHILLFLTVIGSFANTYLFNPSRDKYYAMILMRMDAKEYALANYGYALLKVFLGFLLCGLLFGLMQGVAVWQCLLIPFFVVGLKLTMAASSLYHYEKTGKAANENGLTKYAWIGMVLLLAAAYGLPAFGVVVPSAAVAVLMLLSILLGGAALYKIVTFREYREMYQQILAQSMQQMDTAKEKSRQTTQKVISADFSITSRRKGFEYLNELFIKRHQKILWKSSKRIAVVCLCLVLGILLAFYLVPEIKEKSNELLLTFLPYFVFIMYAINRGTGFTKALFMNCDHSLLTYSFYKQPNLVLKLFRIRLREIIKINLLPAFVVGAGLALLLYASGGTEHWLNYGVLFVSILSMSVFFSVHYLTIYYLLQPYNAGTEMKSGTYQMVLSATYFVCFFLMQLRMPTLVFGALCIAFCILYCVVACVLVYRFSPKTFRLRA</sequence>
<keyword evidence="4" id="KW-1185">Reference proteome</keyword>
<protein>
    <recommendedName>
        <fullName evidence="5">ABC transporter permease</fullName>
    </recommendedName>
</protein>
<keyword evidence="1" id="KW-0175">Coiled coil</keyword>
<keyword evidence="2" id="KW-0472">Membrane</keyword>
<comment type="caution">
    <text evidence="3">The sequence shown here is derived from an EMBL/GenBank/DDBJ whole genome shotgun (WGS) entry which is preliminary data.</text>
</comment>
<dbReference type="EMBL" id="JBBMFD010000001">
    <property type="protein sequence ID" value="MEQ2439391.1"/>
    <property type="molecule type" value="Genomic_DNA"/>
</dbReference>
<name>A0ABV1DYK3_9FIRM</name>
<evidence type="ECO:0000256" key="2">
    <source>
        <dbReference type="SAM" id="Phobius"/>
    </source>
</evidence>
<reference evidence="3 4" key="1">
    <citation type="submission" date="2024-03" db="EMBL/GenBank/DDBJ databases">
        <title>Human intestinal bacterial collection.</title>
        <authorList>
            <person name="Pauvert C."/>
            <person name="Hitch T.C.A."/>
            <person name="Clavel T."/>
        </authorList>
    </citation>
    <scope>NUCLEOTIDE SEQUENCE [LARGE SCALE GENOMIC DNA]</scope>
    <source>
        <strain evidence="3 4">CLA-JM-H44</strain>
    </source>
</reference>